<proteinExistence type="predicted"/>
<gene>
    <name evidence="2" type="ORF">J2I48_27015</name>
</gene>
<sequence length="1057" mass="108077">MPKAIRSGLYLLMLTGLFSQAYSQIPLVKDFQCNLAPNSFIRFNSQLYFNGGGGNCPNSGIYRTDGTAAGTVLVSGDTFDQSPTGRCVAGGHLYFGTTGQLKRINGQTGAVELVKSGFSVIPRYMVEISGGILLFSDNGTGLWRSDGTTAGTYAIRSELTSIGQVVSDGTTAYFRAANGALYKTDGTTAGTVILRQSTANQISVSIVGLTVWNGALYFREQATPNSSFSTSRIMKYDGINLVALYTVAHDPTYNASVLDAVDRFIPTANALYFFGTTHVVQAGSPVSTFNQLWKTDGSQAGTGQVAILGATIPSYFRTYQVNPEGYQNLLYFPAEDATFGIELWRSDGTAGGTFRVRDVNPGTGSSTPLDFASINGICYFHAYTDINGTEIWRSDGSSAGTQLVQDLWPGSGSGSSASISNAATNYNSLAYNGRLYLRGQPDGNSNSQLYKTCAIPSAPTLTVSPSASICAGTSVTLTASGCAGTVTWNTGATGASLIITPSAGSVGYFATCTTESCASPNSATLTVLTTSIPTAPTISPSGSVSFCLGQTTSLTASGCAGVVRWNTGVTGNVLSISATESYSASCTINNCTGPGSMTVQATAISTTATVGLNPIVMCAGSSQTLTATPTNGGTNPGYRWARNRLSLLTVSNKTTTNGLGSANVLGVYVSANGNVYASTTGGLSISTDGGQSFVNRTTANGLGNNFIFNAFVGTDGKIYAATNAGLSISADGGSTFSNKINTRTVSGVYVDGTGKIYVATGGATAAGLGISTDGGNTFAYKTTTNGLGGVTVYNVTAGPDGKIYAATYGGLSISSDGGNTFVNRTSANGLGTDQTTDVVVGPDGTIYVATYGGLSISTDGGTTFINRTTANGLGNNSVETVFVDATGTVYAGSDGGLSISTNGGQMFVNYTTASGLGANYVQGLSVGANGIIYAGTTSSAGSGLSIARRPTNTYPVQIAMAGDVYSVSLTPSADGCPAIAVVSASVMVYLGNTTLRSGNWDDATVWSCGQVPTATDAITLNHAITIPAGFAASVLRVRYGTGGQLRYLPGGRLRVGP</sequence>
<evidence type="ECO:0000256" key="1">
    <source>
        <dbReference type="SAM" id="SignalP"/>
    </source>
</evidence>
<protein>
    <submittedName>
        <fullName evidence="2">Uncharacterized protein</fullName>
    </submittedName>
</protein>
<organism evidence="2 3">
    <name type="scientific">Fibrella aquatilis</name>
    <dbReference type="NCBI Taxonomy" id="2817059"/>
    <lineage>
        <taxon>Bacteria</taxon>
        <taxon>Pseudomonadati</taxon>
        <taxon>Bacteroidota</taxon>
        <taxon>Cytophagia</taxon>
        <taxon>Cytophagales</taxon>
        <taxon>Spirosomataceae</taxon>
        <taxon>Fibrella</taxon>
    </lineage>
</organism>
<dbReference type="SUPFAM" id="SSF63825">
    <property type="entry name" value="YWTD domain"/>
    <property type="match status" value="1"/>
</dbReference>
<dbReference type="AlphaFoldDB" id="A0A939K3T9"/>
<keyword evidence="1" id="KW-0732">Signal</keyword>
<dbReference type="InterPro" id="IPR015943">
    <property type="entry name" value="WD40/YVTN_repeat-like_dom_sf"/>
</dbReference>
<feature type="signal peptide" evidence="1">
    <location>
        <begin position="1"/>
        <end position="21"/>
    </location>
</feature>
<accession>A0A939K3T9</accession>
<name>A0A939K3T9_9BACT</name>
<dbReference type="SUPFAM" id="SSF110296">
    <property type="entry name" value="Oligoxyloglucan reducing end-specific cellobiohydrolase"/>
    <property type="match status" value="2"/>
</dbReference>
<keyword evidence="3" id="KW-1185">Reference proteome</keyword>
<evidence type="ECO:0000313" key="3">
    <source>
        <dbReference type="Proteomes" id="UP000664795"/>
    </source>
</evidence>
<dbReference type="Gene3D" id="2.130.10.10">
    <property type="entry name" value="YVTN repeat-like/Quinoprotein amine dehydrogenase"/>
    <property type="match status" value="2"/>
</dbReference>
<dbReference type="EMBL" id="JAFMYU010000036">
    <property type="protein sequence ID" value="MBO0934690.1"/>
    <property type="molecule type" value="Genomic_DNA"/>
</dbReference>
<evidence type="ECO:0000313" key="2">
    <source>
        <dbReference type="EMBL" id="MBO0934690.1"/>
    </source>
</evidence>
<dbReference type="Proteomes" id="UP000664795">
    <property type="component" value="Unassembled WGS sequence"/>
</dbReference>
<comment type="caution">
    <text evidence="2">The sequence shown here is derived from an EMBL/GenBank/DDBJ whole genome shotgun (WGS) entry which is preliminary data.</text>
</comment>
<dbReference type="RefSeq" id="WP_207338655.1">
    <property type="nucleotide sequence ID" value="NZ_JAFMYU010000036.1"/>
</dbReference>
<feature type="chain" id="PRO_5037321643" evidence="1">
    <location>
        <begin position="22"/>
        <end position="1057"/>
    </location>
</feature>
<reference evidence="2 3" key="1">
    <citation type="submission" date="2021-03" db="EMBL/GenBank/DDBJ databases">
        <title>Fibrella sp. HMF5036 genome sequencing and assembly.</title>
        <authorList>
            <person name="Kang H."/>
            <person name="Kim H."/>
            <person name="Bae S."/>
            <person name="Joh K."/>
        </authorList>
    </citation>
    <scope>NUCLEOTIDE SEQUENCE [LARGE SCALE GENOMIC DNA]</scope>
    <source>
        <strain evidence="2 3">HMF5036</strain>
    </source>
</reference>